<dbReference type="PROSITE" id="PS51208">
    <property type="entry name" value="AUTOTRANSPORTER"/>
    <property type="match status" value="1"/>
</dbReference>
<dbReference type="NCBIfam" id="TIGR01414">
    <property type="entry name" value="autotrans_barl"/>
    <property type="match status" value="1"/>
</dbReference>
<proteinExistence type="predicted"/>
<reference evidence="5 6" key="1">
    <citation type="submission" date="2018-05" db="EMBL/GenBank/DDBJ databases">
        <title>Isolation and genomic analyses of lactose-positive bacteria from faecal samples of preterm neonates.</title>
        <authorList>
            <person name="Chen Y."/>
            <person name="Brook T.C."/>
            <person name="O'Neill I."/>
            <person name="Soe C.Z."/>
            <person name="Hall L.J."/>
            <person name="Hoyles L."/>
        </authorList>
    </citation>
    <scope>NUCLEOTIDE SEQUENCE [LARGE SCALE GENOMIC DNA]</scope>
    <source>
        <strain evidence="5 6">P080C CL</strain>
    </source>
</reference>
<dbReference type="InterPro" id="IPR050909">
    <property type="entry name" value="Bact_Autotransporter_VF"/>
</dbReference>
<dbReference type="Pfam" id="PF18883">
    <property type="entry name" value="AC_1"/>
    <property type="match status" value="1"/>
</dbReference>
<keyword evidence="6" id="KW-1185">Reference proteome</keyword>
<dbReference type="Proteomes" id="UP000306790">
    <property type="component" value="Unassembled WGS sequence"/>
</dbReference>
<dbReference type="SUPFAM" id="SSF103515">
    <property type="entry name" value="Autotransporter"/>
    <property type="match status" value="1"/>
</dbReference>
<dbReference type="NCBIfam" id="TIGR02601">
    <property type="entry name" value="autotrns_rpt"/>
    <property type="match status" value="1"/>
</dbReference>
<dbReference type="Gene3D" id="2.40.128.130">
    <property type="entry name" value="Autotransporter beta-domain"/>
    <property type="match status" value="1"/>
</dbReference>
<evidence type="ECO:0000256" key="1">
    <source>
        <dbReference type="ARBA" id="ARBA00022729"/>
    </source>
</evidence>
<feature type="signal peptide" evidence="3">
    <location>
        <begin position="1"/>
        <end position="21"/>
    </location>
</feature>
<evidence type="ECO:0000256" key="3">
    <source>
        <dbReference type="SAM" id="SignalP"/>
    </source>
</evidence>
<dbReference type="InterPro" id="IPR012332">
    <property type="entry name" value="Autotransporter_pectin_lyase_C"/>
</dbReference>
<comment type="caution">
    <text evidence="5">The sequence shown here is derived from an EMBL/GenBank/DDBJ whole genome shotgun (WGS) entry which is preliminary data.</text>
</comment>
<name>A0ABY2PSS4_9ENTR</name>
<dbReference type="NCBIfam" id="TIGR04393">
    <property type="entry name" value="rpt_T5SS_PEPC"/>
    <property type="match status" value="1"/>
</dbReference>
<dbReference type="InterPro" id="IPR036709">
    <property type="entry name" value="Autotransporte_beta_dom_sf"/>
</dbReference>
<keyword evidence="1 3" id="KW-0732">Signal</keyword>
<evidence type="ECO:0000313" key="5">
    <source>
        <dbReference type="EMBL" id="THE37316.1"/>
    </source>
</evidence>
<dbReference type="InterPro" id="IPR011050">
    <property type="entry name" value="Pectin_lyase_fold/virulence"/>
</dbReference>
<protein>
    <submittedName>
        <fullName evidence="5">Autotransporter outer membrane beta-barrel domain-containing protein</fullName>
    </submittedName>
</protein>
<gene>
    <name evidence="5" type="ORF">DJ535_13570</name>
</gene>
<evidence type="ECO:0000259" key="4">
    <source>
        <dbReference type="PROSITE" id="PS51208"/>
    </source>
</evidence>
<dbReference type="InterPro" id="IPR013425">
    <property type="entry name" value="Autotrns_rpt"/>
</dbReference>
<sequence>MQLSKVFIAVISALCTTSAMANDINNNQEVTIDSVWDETSNNPSRIRVGYETDGALNIVQGGDVLTKYFHIGQEDSTGTVNVIDGGKLTVSAESMSYPFDIGGSIDGQNHKGTGTLNVSGQGSLITISSTNAAALQVGAGDGNGFMNISDGGKVRHQSGGIWIGGRASSSGETSGVVSVDGTDSELWSVGSIHVGTYGSGSLTTSNGGHTHSEATISVGNMDETKAYDNLMSVKGADSIISSNDKMTVGLQGKGTAVASDSGILSAPEIVIAQDSGSSGELAVGARAGADAAVAGIIDTKKIIFGVGDGVLTLNHTNTDFVLDADISGTGSVNAESGVSTLSGDNSAFRGRFNISSPATLVISEQQNIGTNEITMTGGLLEIDAAHDWQFINTLTGQGVLQINAAGNTFDFNSSEVTENFNGTLALKDTLFSLAGTNTAALKNMLLSLGEGSVVSVGNGQQVIDELAFDGGKLVFGDVIPGQTESTETVHTTGDLDVSGKGTIQVTTGGMINNDTPTPNTHITLLEQDDGNSLIQLVSSDGDTIGSAGNLILTDQNGKVISDAVESSISQNGEVVAEGTYDYRLTSGENNDGLYISYGLTQVELLASGDNALALGANGNSGNAADLSARVTGNGDLAIDSQKGQTVSLSNTDNDYTGVTDVRGGNLLMQNDNVLGQTSELRLAAETGFDMNGHSQTIDQLSAVADSLLNINGGSLTLQHGGSVDGTLAGSGELKIIGDTLTVTGENSALTAKTTIAEDASVLMNNTLGLGVGNIVAAGTLSLSKSVGTLYNNISDAGLVELSGSDVVLAGNNSDFSGQFTIDADSRLTASTAENLGDAQVSNVGSLVLNSESTWQLDNEIYGQGSVTKTGAGTITVGDNAAWTGQTVIEQGRLELGQADSPVVLASTQVTIHDGAVLSGSGGVAGNIDNDGMLLVGSVVSDNPQLFTVGGDLSNSGDLVTGIHGQLAGNQLVVKGNYTGNDGHLSLNTALGDDSSVTDKLVINGDTSGKTSVSVTNTGGKGAATVDGIEVIHVDGQSNGEFTQAGRIVAGAYDYTLGRGLDENSGNWYLTSGKTNPDPDPKPNPDTEKDLRPEGSSYTANLAAANNMFVTRLHDRQGEIRYTDALTGEQKITSMWMRHVGGHNSWRDGSGQLKTQSNRYVLQLGGDIAQWSQNEVDRWHLGVMAGYGNEHNNTRSSRTGYDAKGSVNGYSAGVYATWYANDESHNGAYLDSWVQYNWFNNHVKGDDLQGESYKSSGVTASLETGYTQKLGVFNGSKGTLNEWYVQPQAQAVWMGVDADDHLESNGTRVSSNGSSNLQTRLGMKTWINSHHQMDNGKSREFQPFAEINWIHNSRDFSATMDGVNVRQNGAKNIGEVKVGVEGQVTSHLNLWGNVGVQVGDKGYNDSAAMVGVKWNF</sequence>
<dbReference type="CDD" id="cd01344">
    <property type="entry name" value="PL2_Passenger_AT"/>
    <property type="match status" value="1"/>
</dbReference>
<dbReference type="PANTHER" id="PTHR12338:SF5">
    <property type="entry name" value="ANTIGEN 43-RELATED"/>
    <property type="match status" value="1"/>
</dbReference>
<dbReference type="SUPFAM" id="SSF51126">
    <property type="entry name" value="Pectin lyase-like"/>
    <property type="match status" value="1"/>
</dbReference>
<dbReference type="Gene3D" id="2.160.20.20">
    <property type="match status" value="1"/>
</dbReference>
<feature type="compositionally biased region" description="Basic and acidic residues" evidence="2">
    <location>
        <begin position="1076"/>
        <end position="1092"/>
    </location>
</feature>
<dbReference type="InterPro" id="IPR043990">
    <property type="entry name" value="AC_1"/>
</dbReference>
<feature type="region of interest" description="Disordered" evidence="2">
    <location>
        <begin position="1067"/>
        <end position="1093"/>
    </location>
</feature>
<accession>A0ABY2PSS4</accession>
<dbReference type="Pfam" id="PF03797">
    <property type="entry name" value="Autotransporter"/>
    <property type="match status" value="1"/>
</dbReference>
<feature type="chain" id="PRO_5047468470" evidence="3">
    <location>
        <begin position="22"/>
        <end position="1415"/>
    </location>
</feature>
<dbReference type="InterPro" id="IPR005546">
    <property type="entry name" value="Autotransporte_beta"/>
</dbReference>
<dbReference type="InterPro" id="IPR030895">
    <property type="entry name" value="T5SS_PEPC_rpt"/>
</dbReference>
<evidence type="ECO:0000256" key="2">
    <source>
        <dbReference type="SAM" id="MobiDB-lite"/>
    </source>
</evidence>
<feature type="domain" description="Autotransporter" evidence="4">
    <location>
        <begin position="1127"/>
        <end position="1415"/>
    </location>
</feature>
<organism evidence="5 6">
    <name type="scientific">Citrobacter murliniae</name>
    <dbReference type="NCBI Taxonomy" id="67829"/>
    <lineage>
        <taxon>Bacteria</taxon>
        <taxon>Pseudomonadati</taxon>
        <taxon>Pseudomonadota</taxon>
        <taxon>Gammaproteobacteria</taxon>
        <taxon>Enterobacterales</taxon>
        <taxon>Enterobacteriaceae</taxon>
        <taxon>Citrobacter</taxon>
        <taxon>Citrobacter freundii complex</taxon>
    </lineage>
</organism>
<dbReference type="EMBL" id="QFVP01000008">
    <property type="protein sequence ID" value="THE37316.1"/>
    <property type="molecule type" value="Genomic_DNA"/>
</dbReference>
<dbReference type="InterPro" id="IPR006315">
    <property type="entry name" value="OM_autotransptr_brl_dom"/>
</dbReference>
<dbReference type="SMART" id="SM00869">
    <property type="entry name" value="Autotransporter"/>
    <property type="match status" value="1"/>
</dbReference>
<dbReference type="RefSeq" id="WP_082138866.1">
    <property type="nucleotide sequence ID" value="NZ_QFVP01000008.1"/>
</dbReference>
<dbReference type="PANTHER" id="PTHR12338">
    <property type="entry name" value="AUTOTRANSPORTER"/>
    <property type="match status" value="1"/>
</dbReference>
<evidence type="ECO:0000313" key="6">
    <source>
        <dbReference type="Proteomes" id="UP000306790"/>
    </source>
</evidence>